<dbReference type="PANTHER" id="PTHR43808">
    <property type="entry name" value="ACETYLORNITHINE DEACETYLASE"/>
    <property type="match status" value="1"/>
</dbReference>
<accession>A0ABD6AA95</accession>
<organism evidence="4 5">
    <name type="scientific">Halomarina halobia</name>
    <dbReference type="NCBI Taxonomy" id="3033386"/>
    <lineage>
        <taxon>Archaea</taxon>
        <taxon>Methanobacteriati</taxon>
        <taxon>Methanobacteriota</taxon>
        <taxon>Stenosarchaea group</taxon>
        <taxon>Halobacteria</taxon>
        <taxon>Halobacteriales</taxon>
        <taxon>Natronomonadaceae</taxon>
        <taxon>Halomarina</taxon>
    </lineage>
</organism>
<reference evidence="4 5" key="1">
    <citation type="journal article" date="2019" name="Int. J. Syst. Evol. Microbiol.">
        <title>The Global Catalogue of Microorganisms (GCM) 10K type strain sequencing project: providing services to taxonomists for standard genome sequencing and annotation.</title>
        <authorList>
            <consortium name="The Broad Institute Genomics Platform"/>
            <consortium name="The Broad Institute Genome Sequencing Center for Infectious Disease"/>
            <person name="Wu L."/>
            <person name="Ma J."/>
        </authorList>
    </citation>
    <scope>NUCLEOTIDE SEQUENCE [LARGE SCALE GENOMIC DNA]</scope>
    <source>
        <strain evidence="4 5">PSR21</strain>
    </source>
</reference>
<sequence>MSAFATRYGDDLRSFVERLVSFDSTPGNEAPIQRFVRERLDELGFETVEWTADAERLAAHPSFPDDPAAIEVADRPSIGGILELGDPDAGPTLVLNGHVDVVPAEGEWTSDPFAPAWDEDRDALTARGAADMKAGLAACVYAARALADEAEAGALDANGRVVVEAVAGEEEGGIGAAAAALDNPYPFERDAAVIAEPTELRPVVATEGSLMARIRIEGRSAHAASSWRGESVLPHFERVRRGLADFEAGRAAHVTHPLYEEFPVPWPVVVGTVRAGRWASTVPAELTAEIRVGVAPGETVDGVEAELREHLDALAERDEWLADHLRLERFSVQFEASEVDPDEPIARAVVGAMEAEGLSDAKPAGVTYGADARHYVEAGVPTVLFGPGTVEQAHFPDETVAWGEVVTAGAVLERAARAYLS</sequence>
<dbReference type="PANTHER" id="PTHR43808:SF25">
    <property type="entry name" value="PEPTIDASE M20 DIMERISATION DOMAIN-CONTAINING PROTEIN"/>
    <property type="match status" value="1"/>
</dbReference>
<evidence type="ECO:0000313" key="4">
    <source>
        <dbReference type="EMBL" id="MFC7317295.1"/>
    </source>
</evidence>
<keyword evidence="2" id="KW-0378">Hydrolase</keyword>
<name>A0ABD6AA95_9EURY</name>
<proteinExistence type="predicted"/>
<dbReference type="GeneID" id="79316037"/>
<dbReference type="EMBL" id="JBHTBF010000002">
    <property type="protein sequence ID" value="MFC7317295.1"/>
    <property type="molecule type" value="Genomic_DNA"/>
</dbReference>
<dbReference type="GO" id="GO:0016787">
    <property type="term" value="F:hydrolase activity"/>
    <property type="evidence" value="ECO:0007669"/>
    <property type="project" value="UniProtKB-KW"/>
</dbReference>
<dbReference type="Gene3D" id="3.40.630.10">
    <property type="entry name" value="Zn peptidases"/>
    <property type="match status" value="1"/>
</dbReference>
<dbReference type="GO" id="GO:0046872">
    <property type="term" value="F:metal ion binding"/>
    <property type="evidence" value="ECO:0007669"/>
    <property type="project" value="UniProtKB-KW"/>
</dbReference>
<dbReference type="Pfam" id="PF07687">
    <property type="entry name" value="M20_dimer"/>
    <property type="match status" value="1"/>
</dbReference>
<dbReference type="SUPFAM" id="SSF53187">
    <property type="entry name" value="Zn-dependent exopeptidases"/>
    <property type="match status" value="1"/>
</dbReference>
<dbReference type="InterPro" id="IPR011650">
    <property type="entry name" value="Peptidase_M20_dimer"/>
</dbReference>
<feature type="domain" description="Peptidase M20 dimerisation" evidence="3">
    <location>
        <begin position="205"/>
        <end position="318"/>
    </location>
</feature>
<dbReference type="AlphaFoldDB" id="A0ABD6AA95"/>
<protein>
    <submittedName>
        <fullName evidence="4">M20 family metallopeptidase</fullName>
    </submittedName>
</protein>
<comment type="caution">
    <text evidence="4">The sequence shown here is derived from an EMBL/GenBank/DDBJ whole genome shotgun (WGS) entry which is preliminary data.</text>
</comment>
<dbReference type="Proteomes" id="UP001596547">
    <property type="component" value="Unassembled WGS sequence"/>
</dbReference>
<dbReference type="RefSeq" id="WP_276303456.1">
    <property type="nucleotide sequence ID" value="NZ_CP119992.1"/>
</dbReference>
<evidence type="ECO:0000259" key="3">
    <source>
        <dbReference type="Pfam" id="PF07687"/>
    </source>
</evidence>
<dbReference type="Pfam" id="PF01546">
    <property type="entry name" value="Peptidase_M20"/>
    <property type="match status" value="1"/>
</dbReference>
<dbReference type="SUPFAM" id="SSF55031">
    <property type="entry name" value="Bacterial exopeptidase dimerisation domain"/>
    <property type="match status" value="1"/>
</dbReference>
<dbReference type="InterPro" id="IPR002933">
    <property type="entry name" value="Peptidase_M20"/>
</dbReference>
<keyword evidence="5" id="KW-1185">Reference proteome</keyword>
<gene>
    <name evidence="4" type="ORF">ACFQPE_10930</name>
</gene>
<dbReference type="InterPro" id="IPR050072">
    <property type="entry name" value="Peptidase_M20A"/>
</dbReference>
<evidence type="ECO:0000256" key="1">
    <source>
        <dbReference type="ARBA" id="ARBA00022723"/>
    </source>
</evidence>
<evidence type="ECO:0000313" key="5">
    <source>
        <dbReference type="Proteomes" id="UP001596547"/>
    </source>
</evidence>
<dbReference type="Gene3D" id="3.30.70.360">
    <property type="match status" value="1"/>
</dbReference>
<keyword evidence="1" id="KW-0479">Metal-binding</keyword>
<evidence type="ECO:0000256" key="2">
    <source>
        <dbReference type="ARBA" id="ARBA00022801"/>
    </source>
</evidence>
<dbReference type="InterPro" id="IPR036264">
    <property type="entry name" value="Bact_exopeptidase_dim_dom"/>
</dbReference>